<name>A0ABM1Y895_AEDAL</name>
<proteinExistence type="predicted"/>
<evidence type="ECO:0000313" key="3">
    <source>
        <dbReference type="Proteomes" id="UP000069940"/>
    </source>
</evidence>
<sequence>MKSNYLLLPLGMIYWCCVIGADGATDDEDDPLVTTLSPAEEYKNYPYCFRFTWLGPKYNKDSQYKNVTCDSLLKKATGIPCFHPLVVTNNSNVPDTEYMWNEYRDKPAQIACRLVRGEVCARFTYRYNGAIENITYMCAKMNVDNESSTTSTCYTEDRSGREIEVCVCESAAGRTPCNRSSTILAQLGHPAVLIALALVQLLTLRSVFHYNQ</sequence>
<dbReference type="GeneID" id="109403343"/>
<dbReference type="RefSeq" id="XP_019531695.2">
    <property type="nucleotide sequence ID" value="XM_019676150.3"/>
</dbReference>
<keyword evidence="3" id="KW-1185">Reference proteome</keyword>
<evidence type="ECO:0000313" key="2">
    <source>
        <dbReference type="EnsemblMetazoa" id="AALFPA23_006714.P8791"/>
    </source>
</evidence>
<feature type="signal peptide" evidence="1">
    <location>
        <begin position="1"/>
        <end position="23"/>
    </location>
</feature>
<evidence type="ECO:0000256" key="1">
    <source>
        <dbReference type="SAM" id="SignalP"/>
    </source>
</evidence>
<protein>
    <recommendedName>
        <fullName evidence="4">Secreted protein</fullName>
    </recommendedName>
</protein>
<dbReference type="EnsemblMetazoa" id="AALFPA23_006714.R8791">
    <property type="protein sequence ID" value="AALFPA23_006714.P8791"/>
    <property type="gene ID" value="AALFPA23_006714"/>
</dbReference>
<dbReference type="Proteomes" id="UP000069940">
    <property type="component" value="Unassembled WGS sequence"/>
</dbReference>
<keyword evidence="1" id="KW-0732">Signal</keyword>
<feature type="chain" id="PRO_5045978901" description="Secreted protein" evidence="1">
    <location>
        <begin position="24"/>
        <end position="212"/>
    </location>
</feature>
<accession>A0ABM1Y895</accession>
<organism evidence="2 3">
    <name type="scientific">Aedes albopictus</name>
    <name type="common">Asian tiger mosquito</name>
    <name type="synonym">Stegomyia albopicta</name>
    <dbReference type="NCBI Taxonomy" id="7160"/>
    <lineage>
        <taxon>Eukaryota</taxon>
        <taxon>Metazoa</taxon>
        <taxon>Ecdysozoa</taxon>
        <taxon>Arthropoda</taxon>
        <taxon>Hexapoda</taxon>
        <taxon>Insecta</taxon>
        <taxon>Pterygota</taxon>
        <taxon>Neoptera</taxon>
        <taxon>Endopterygota</taxon>
        <taxon>Diptera</taxon>
        <taxon>Nematocera</taxon>
        <taxon>Culicoidea</taxon>
        <taxon>Culicidae</taxon>
        <taxon>Culicinae</taxon>
        <taxon>Aedini</taxon>
        <taxon>Aedes</taxon>
        <taxon>Stegomyia</taxon>
    </lineage>
</organism>
<evidence type="ECO:0008006" key="4">
    <source>
        <dbReference type="Google" id="ProtNLM"/>
    </source>
</evidence>
<reference evidence="3" key="1">
    <citation type="journal article" date="2015" name="Proc. Natl. Acad. Sci. U.S.A.">
        <title>Genome sequence of the Asian Tiger mosquito, Aedes albopictus, reveals insights into its biology, genetics, and evolution.</title>
        <authorList>
            <person name="Chen X.G."/>
            <person name="Jiang X."/>
            <person name="Gu J."/>
            <person name="Xu M."/>
            <person name="Wu Y."/>
            <person name="Deng Y."/>
            <person name="Zhang C."/>
            <person name="Bonizzoni M."/>
            <person name="Dermauw W."/>
            <person name="Vontas J."/>
            <person name="Armbruster P."/>
            <person name="Huang X."/>
            <person name="Yang Y."/>
            <person name="Zhang H."/>
            <person name="He W."/>
            <person name="Peng H."/>
            <person name="Liu Y."/>
            <person name="Wu K."/>
            <person name="Chen J."/>
            <person name="Lirakis M."/>
            <person name="Topalis P."/>
            <person name="Van Leeuwen T."/>
            <person name="Hall A.B."/>
            <person name="Jiang X."/>
            <person name="Thorpe C."/>
            <person name="Mueller R.L."/>
            <person name="Sun C."/>
            <person name="Waterhouse R.M."/>
            <person name="Yan G."/>
            <person name="Tu Z.J."/>
            <person name="Fang X."/>
            <person name="James A.A."/>
        </authorList>
    </citation>
    <scope>NUCLEOTIDE SEQUENCE [LARGE SCALE GENOMIC DNA]</scope>
    <source>
        <strain evidence="3">Foshan</strain>
    </source>
</reference>
<reference evidence="2" key="2">
    <citation type="submission" date="2025-05" db="UniProtKB">
        <authorList>
            <consortium name="EnsemblMetazoa"/>
        </authorList>
    </citation>
    <scope>IDENTIFICATION</scope>
    <source>
        <strain evidence="2">Foshan</strain>
    </source>
</reference>